<protein>
    <recommendedName>
        <fullName evidence="5 11">Proline iminopeptidase</fullName>
        <shortName evidence="11">PIP</shortName>
        <ecNumber evidence="4 11">3.4.11.5</ecNumber>
    </recommendedName>
    <alternativeName>
        <fullName evidence="10 11">Prolyl aminopeptidase</fullName>
    </alternativeName>
</protein>
<evidence type="ECO:0000259" key="15">
    <source>
        <dbReference type="Pfam" id="PF00561"/>
    </source>
</evidence>
<keyword evidence="7 11" id="KW-0963">Cytoplasm</keyword>
<evidence type="ECO:0000256" key="6">
    <source>
        <dbReference type="ARBA" id="ARBA00022438"/>
    </source>
</evidence>
<dbReference type="PIRSF" id="PIRSF006431">
    <property type="entry name" value="Pept_S33"/>
    <property type="match status" value="1"/>
</dbReference>
<evidence type="ECO:0000256" key="5">
    <source>
        <dbReference type="ARBA" id="ARBA00021843"/>
    </source>
</evidence>
<evidence type="ECO:0000256" key="12">
    <source>
        <dbReference type="PIRSR" id="PIRSR006431-1"/>
    </source>
</evidence>
<comment type="catalytic activity">
    <reaction evidence="1 11 13">
        <text>Release of N-terminal proline from a peptide.</text>
        <dbReference type="EC" id="3.4.11.5"/>
    </reaction>
</comment>
<comment type="similarity">
    <text evidence="3 11 13">Belongs to the peptidase S33 family.</text>
</comment>
<dbReference type="Proteomes" id="UP000646365">
    <property type="component" value="Unassembled WGS sequence"/>
</dbReference>
<dbReference type="Pfam" id="PF00561">
    <property type="entry name" value="Abhydrolase_1"/>
    <property type="match status" value="1"/>
</dbReference>
<evidence type="ECO:0000256" key="11">
    <source>
        <dbReference type="PIRNR" id="PIRNR006431"/>
    </source>
</evidence>
<dbReference type="SUPFAM" id="SSF53474">
    <property type="entry name" value="alpha/beta-Hydrolases"/>
    <property type="match status" value="1"/>
</dbReference>
<feature type="region of interest" description="Disordered" evidence="14">
    <location>
        <begin position="313"/>
        <end position="335"/>
    </location>
</feature>
<dbReference type="InterPro" id="IPR000073">
    <property type="entry name" value="AB_hydrolase_1"/>
</dbReference>
<evidence type="ECO:0000256" key="7">
    <source>
        <dbReference type="ARBA" id="ARBA00022490"/>
    </source>
</evidence>
<feature type="active site" evidence="12">
    <location>
        <position position="267"/>
    </location>
</feature>
<feature type="active site" description="Proton donor" evidence="12">
    <location>
        <position position="295"/>
    </location>
</feature>
<evidence type="ECO:0000313" key="16">
    <source>
        <dbReference type="EMBL" id="GGF02422.1"/>
    </source>
</evidence>
<gene>
    <name evidence="16" type="ORF">GCM10011611_04900</name>
</gene>
<reference evidence="16" key="2">
    <citation type="submission" date="2020-09" db="EMBL/GenBank/DDBJ databases">
        <authorList>
            <person name="Sun Q."/>
            <person name="Zhou Y."/>
        </authorList>
    </citation>
    <scope>NUCLEOTIDE SEQUENCE</scope>
    <source>
        <strain evidence="16">CGMCC 1.15725</strain>
    </source>
</reference>
<evidence type="ECO:0000256" key="4">
    <source>
        <dbReference type="ARBA" id="ARBA00012568"/>
    </source>
</evidence>
<dbReference type="InterPro" id="IPR002410">
    <property type="entry name" value="Peptidase_S33"/>
</dbReference>
<dbReference type="GO" id="GO:0006508">
    <property type="term" value="P:proteolysis"/>
    <property type="evidence" value="ECO:0007669"/>
    <property type="project" value="UniProtKB-KW"/>
</dbReference>
<dbReference type="GO" id="GO:0004177">
    <property type="term" value="F:aminopeptidase activity"/>
    <property type="evidence" value="ECO:0007669"/>
    <property type="project" value="UniProtKB-UniRule"/>
</dbReference>
<organism evidence="16 17">
    <name type="scientific">Aliidongia dinghuensis</name>
    <dbReference type="NCBI Taxonomy" id="1867774"/>
    <lineage>
        <taxon>Bacteria</taxon>
        <taxon>Pseudomonadati</taxon>
        <taxon>Pseudomonadota</taxon>
        <taxon>Alphaproteobacteria</taxon>
        <taxon>Rhodospirillales</taxon>
        <taxon>Dongiaceae</taxon>
        <taxon>Aliidongia</taxon>
    </lineage>
</organism>
<evidence type="ECO:0000256" key="3">
    <source>
        <dbReference type="ARBA" id="ARBA00010088"/>
    </source>
</evidence>
<name>A0A8J2YPF5_9PROT</name>
<reference evidence="16" key="1">
    <citation type="journal article" date="2014" name="Int. J. Syst. Evol. Microbiol.">
        <title>Complete genome sequence of Corynebacterium casei LMG S-19264T (=DSM 44701T), isolated from a smear-ripened cheese.</title>
        <authorList>
            <consortium name="US DOE Joint Genome Institute (JGI-PGF)"/>
            <person name="Walter F."/>
            <person name="Albersmeier A."/>
            <person name="Kalinowski J."/>
            <person name="Ruckert C."/>
        </authorList>
    </citation>
    <scope>NUCLEOTIDE SEQUENCE</scope>
    <source>
        <strain evidence="16">CGMCC 1.15725</strain>
    </source>
</reference>
<keyword evidence="17" id="KW-1185">Reference proteome</keyword>
<evidence type="ECO:0000256" key="13">
    <source>
        <dbReference type="RuleBase" id="RU003421"/>
    </source>
</evidence>
<dbReference type="Gene3D" id="3.40.50.1820">
    <property type="entry name" value="alpha/beta hydrolase"/>
    <property type="match status" value="1"/>
</dbReference>
<evidence type="ECO:0000313" key="17">
    <source>
        <dbReference type="Proteomes" id="UP000646365"/>
    </source>
</evidence>
<keyword evidence="8 11" id="KW-0645">Protease</keyword>
<dbReference type="PANTHER" id="PTHR43722">
    <property type="entry name" value="PROLINE IMINOPEPTIDASE"/>
    <property type="match status" value="1"/>
</dbReference>
<dbReference type="GO" id="GO:0005737">
    <property type="term" value="C:cytoplasm"/>
    <property type="evidence" value="ECO:0007669"/>
    <property type="project" value="UniProtKB-SubCell"/>
</dbReference>
<dbReference type="EMBL" id="BMJQ01000001">
    <property type="protein sequence ID" value="GGF02422.1"/>
    <property type="molecule type" value="Genomic_DNA"/>
</dbReference>
<accession>A0A8J2YPF5</accession>
<comment type="subcellular location">
    <subcellularLocation>
        <location evidence="2 11">Cytoplasm</location>
    </subcellularLocation>
</comment>
<dbReference type="EC" id="3.4.11.5" evidence="4 11"/>
<keyword evidence="9 11" id="KW-0378">Hydrolase</keyword>
<evidence type="ECO:0000256" key="10">
    <source>
        <dbReference type="ARBA" id="ARBA00029605"/>
    </source>
</evidence>
<comment type="caution">
    <text evidence="16">The sequence shown here is derived from an EMBL/GenBank/DDBJ whole genome shotgun (WGS) entry which is preliminary data.</text>
</comment>
<dbReference type="PANTHER" id="PTHR43722:SF1">
    <property type="entry name" value="PROLINE IMINOPEPTIDASE"/>
    <property type="match status" value="1"/>
</dbReference>
<evidence type="ECO:0000256" key="1">
    <source>
        <dbReference type="ARBA" id="ARBA00001585"/>
    </source>
</evidence>
<feature type="active site" description="Nucleophile" evidence="12">
    <location>
        <position position="113"/>
    </location>
</feature>
<dbReference type="InterPro" id="IPR005944">
    <property type="entry name" value="Pro_iminopeptidase"/>
</dbReference>
<proteinExistence type="inferred from homology"/>
<dbReference type="AlphaFoldDB" id="A0A8J2YPF5"/>
<dbReference type="PRINTS" id="PR00793">
    <property type="entry name" value="PROAMNOPTASE"/>
</dbReference>
<feature type="domain" description="AB hydrolase-1" evidence="15">
    <location>
        <begin position="39"/>
        <end position="298"/>
    </location>
</feature>
<evidence type="ECO:0000256" key="14">
    <source>
        <dbReference type="SAM" id="MobiDB-lite"/>
    </source>
</evidence>
<dbReference type="NCBIfam" id="TIGR01249">
    <property type="entry name" value="pro_imino_pep_1"/>
    <property type="match status" value="1"/>
</dbReference>
<feature type="compositionally biased region" description="Polar residues" evidence="14">
    <location>
        <begin position="321"/>
        <end position="335"/>
    </location>
</feature>
<evidence type="ECO:0000256" key="9">
    <source>
        <dbReference type="ARBA" id="ARBA00022801"/>
    </source>
</evidence>
<keyword evidence="6 11" id="KW-0031">Aminopeptidase</keyword>
<dbReference type="InterPro" id="IPR029058">
    <property type="entry name" value="AB_hydrolase_fold"/>
</dbReference>
<sequence length="335" mass="37882">MSLDDQLYPEIEPYDHGLLAVGGPHRIYYEQVGNPDGVPVIFLHGGPGGGAKPVHRRFYDPDFYRIVLIDQRGCGRSEPLGETEDNDAQALVEDLERLRRHLGIERWVVTGGSWGSCLALLYGEAHPDRCLGFRLRGMFMGRAREIDWWWRSIGVLFPEAYDELLAALPPSEHGDVLAAYYRRTNDPDPGVHEPAVRALKRFSARTSTFRPDRELIDQAVDLAQALPLSRFFTRYCAHGFFIEEGQILRDLGRITHLPAQLVVGRYDVVAPPTTSWEVHRAWPGSELEVVVEGNHSDLEPAMAAAVRRATDRLRDRLGPRQPNNHKLNGRQLNNQ</sequence>
<evidence type="ECO:0000256" key="2">
    <source>
        <dbReference type="ARBA" id="ARBA00004496"/>
    </source>
</evidence>
<evidence type="ECO:0000256" key="8">
    <source>
        <dbReference type="ARBA" id="ARBA00022670"/>
    </source>
</evidence>